<dbReference type="AlphaFoldDB" id="A0AAV9MIK2"/>
<feature type="domain" description="DUF4283" evidence="1">
    <location>
        <begin position="5"/>
        <end position="92"/>
    </location>
</feature>
<gene>
    <name evidence="2" type="ORF">R3W88_000646</name>
</gene>
<sequence>MNILEDLQYAVIGKFSYGWPELEELRTTLPHQCNIKGECKIGFLRNWHILIRLDQHTDFINLMSKSIYYIMAKDGYSYSMRPLIYNAKFKVDEETTKAMA</sequence>
<evidence type="ECO:0000313" key="3">
    <source>
        <dbReference type="Proteomes" id="UP001311915"/>
    </source>
</evidence>
<comment type="caution">
    <text evidence="2">The sequence shown here is derived from an EMBL/GenBank/DDBJ whole genome shotgun (WGS) entry which is preliminary data.</text>
</comment>
<dbReference type="InterPro" id="IPR025558">
    <property type="entry name" value="DUF4283"/>
</dbReference>
<accession>A0AAV9MIK2</accession>
<protein>
    <recommendedName>
        <fullName evidence="1">DUF4283 domain-containing protein</fullName>
    </recommendedName>
</protein>
<organism evidence="2 3">
    <name type="scientific">Solanum pinnatisectum</name>
    <name type="common">tansyleaf nightshade</name>
    <dbReference type="NCBI Taxonomy" id="50273"/>
    <lineage>
        <taxon>Eukaryota</taxon>
        <taxon>Viridiplantae</taxon>
        <taxon>Streptophyta</taxon>
        <taxon>Embryophyta</taxon>
        <taxon>Tracheophyta</taxon>
        <taxon>Spermatophyta</taxon>
        <taxon>Magnoliopsida</taxon>
        <taxon>eudicotyledons</taxon>
        <taxon>Gunneridae</taxon>
        <taxon>Pentapetalae</taxon>
        <taxon>asterids</taxon>
        <taxon>lamiids</taxon>
        <taxon>Solanales</taxon>
        <taxon>Solanaceae</taxon>
        <taxon>Solanoideae</taxon>
        <taxon>Solaneae</taxon>
        <taxon>Solanum</taxon>
    </lineage>
</organism>
<proteinExistence type="predicted"/>
<evidence type="ECO:0000259" key="1">
    <source>
        <dbReference type="Pfam" id="PF14111"/>
    </source>
</evidence>
<reference evidence="2 3" key="1">
    <citation type="submission" date="2023-10" db="EMBL/GenBank/DDBJ databases">
        <title>Genome-Wide Identification Analysis in wild type Solanum Pinnatisectum Reveals Some Genes Defensing Phytophthora Infestans.</title>
        <authorList>
            <person name="Sun C."/>
        </authorList>
    </citation>
    <scope>NUCLEOTIDE SEQUENCE [LARGE SCALE GENOMIC DNA]</scope>
    <source>
        <strain evidence="2">LQN</strain>
        <tissue evidence="2">Leaf</tissue>
    </source>
</reference>
<evidence type="ECO:0000313" key="2">
    <source>
        <dbReference type="EMBL" id="KAK4736949.1"/>
    </source>
</evidence>
<dbReference type="Proteomes" id="UP001311915">
    <property type="component" value="Unassembled WGS sequence"/>
</dbReference>
<dbReference type="EMBL" id="JAWPEI010000001">
    <property type="protein sequence ID" value="KAK4736949.1"/>
    <property type="molecule type" value="Genomic_DNA"/>
</dbReference>
<name>A0AAV9MIK2_9SOLN</name>
<keyword evidence="3" id="KW-1185">Reference proteome</keyword>
<dbReference type="Pfam" id="PF14111">
    <property type="entry name" value="DUF4283"/>
    <property type="match status" value="1"/>
</dbReference>